<keyword evidence="3" id="KW-1185">Reference proteome</keyword>
<sequence>MMSEYLFHRGFHSRYHRLMKANNSHKYHPKKVFVFSTPLTMQHNTPVRIHPPTHQFNLLNSILFVTIAGFLKFLYAIKFSLAELQFIMNFNLKNLFKINLS</sequence>
<evidence type="ECO:0000313" key="2">
    <source>
        <dbReference type="EnsemblMetazoa" id="GBRI035450-PA"/>
    </source>
</evidence>
<organism evidence="2 3">
    <name type="scientific">Glossina brevipalpis</name>
    <dbReference type="NCBI Taxonomy" id="37001"/>
    <lineage>
        <taxon>Eukaryota</taxon>
        <taxon>Metazoa</taxon>
        <taxon>Ecdysozoa</taxon>
        <taxon>Arthropoda</taxon>
        <taxon>Hexapoda</taxon>
        <taxon>Insecta</taxon>
        <taxon>Pterygota</taxon>
        <taxon>Neoptera</taxon>
        <taxon>Endopterygota</taxon>
        <taxon>Diptera</taxon>
        <taxon>Brachycera</taxon>
        <taxon>Muscomorpha</taxon>
        <taxon>Hippoboscoidea</taxon>
        <taxon>Glossinidae</taxon>
        <taxon>Glossina</taxon>
    </lineage>
</organism>
<keyword evidence="1" id="KW-0472">Membrane</keyword>
<dbReference type="Proteomes" id="UP000091820">
    <property type="component" value="Unassembled WGS sequence"/>
</dbReference>
<reference evidence="3" key="1">
    <citation type="submission" date="2014-03" db="EMBL/GenBank/DDBJ databases">
        <authorList>
            <person name="Aksoy S."/>
            <person name="Warren W."/>
            <person name="Wilson R.K."/>
        </authorList>
    </citation>
    <scope>NUCLEOTIDE SEQUENCE [LARGE SCALE GENOMIC DNA]</scope>
    <source>
        <strain evidence="3">IAEA</strain>
    </source>
</reference>
<keyword evidence="1" id="KW-1133">Transmembrane helix</keyword>
<name>A0A1A9WWX5_9MUSC</name>
<feature type="transmembrane region" description="Helical" evidence="1">
    <location>
        <begin position="58"/>
        <end position="77"/>
    </location>
</feature>
<evidence type="ECO:0000313" key="3">
    <source>
        <dbReference type="Proteomes" id="UP000091820"/>
    </source>
</evidence>
<dbReference type="EnsemblMetazoa" id="GBRI035450-RA">
    <property type="protein sequence ID" value="GBRI035450-PA"/>
    <property type="gene ID" value="GBRI035450"/>
</dbReference>
<proteinExistence type="predicted"/>
<keyword evidence="1" id="KW-0812">Transmembrane</keyword>
<evidence type="ECO:0000256" key="1">
    <source>
        <dbReference type="SAM" id="Phobius"/>
    </source>
</evidence>
<reference evidence="2" key="2">
    <citation type="submission" date="2020-05" db="UniProtKB">
        <authorList>
            <consortium name="EnsemblMetazoa"/>
        </authorList>
    </citation>
    <scope>IDENTIFICATION</scope>
    <source>
        <strain evidence="2">IAEA</strain>
    </source>
</reference>
<protein>
    <submittedName>
        <fullName evidence="2">Uncharacterized protein</fullName>
    </submittedName>
</protein>
<accession>A0A1A9WWX5</accession>
<dbReference type="VEuPathDB" id="VectorBase:GBRI035450"/>
<dbReference type="AlphaFoldDB" id="A0A1A9WWX5"/>